<dbReference type="AlphaFoldDB" id="J7L450"/>
<name>J7L450_NOCAA</name>
<dbReference type="eggNOG" id="COG1216">
    <property type="taxonomic scope" value="Bacteria"/>
</dbReference>
<gene>
    <name evidence="1" type="ordered locus">B005_3006</name>
</gene>
<evidence type="ECO:0000313" key="1">
    <source>
        <dbReference type="EMBL" id="AFR07516.1"/>
    </source>
</evidence>
<dbReference type="STRING" id="1205910.B005_3006"/>
<evidence type="ECO:0000313" key="2">
    <source>
        <dbReference type="Proteomes" id="UP000003779"/>
    </source>
</evidence>
<dbReference type="PATRIC" id="fig|1205910.3.peg.2838"/>
<reference evidence="1 2" key="1">
    <citation type="journal article" date="2012" name="J. Bacteriol.">
        <title>Whole-Genome Sequence of Nocardiopsis alba Strain ATCC BAA-2165, Associated with Honeybees.</title>
        <authorList>
            <person name="Qiao J."/>
            <person name="Chen L."/>
            <person name="Li Y."/>
            <person name="Wang J."/>
            <person name="Zhang W."/>
            <person name="Chen S."/>
        </authorList>
    </citation>
    <scope>NUCLEOTIDE SEQUENCE [LARGE SCALE GENOMIC DNA]</scope>
    <source>
        <strain evidence="2">ATCC BAA-2165 / BE74</strain>
    </source>
</reference>
<protein>
    <submittedName>
        <fullName evidence="1">Uncharacterized protein</fullName>
    </submittedName>
</protein>
<sequence length="363" mass="40008">MTMDGVTVVPPVGGRVPYAGLEKARAGTVFVPAREDGTGPAVTSALAPPPENTVVVGGADPAEVDGAERPWEACPGASLSFAGTWVEELGEPYGGDETVEELAYRLYQRGARFVAGPGRRSVTDVETGFASVDRIPLAPSRRARPTRTWRVPFADVVVDTAGASAERVMETVDALLMGRTGDLRITLVGDWRRLGEGRHTTIDDPDLDPRLVREHYRCEGRVRFLEEIPERDPDVPFRLFPPVGVRPREDALERLFLICSERGHGLVVGDGGWRWERTVVFARARRAGVAESGIDALVRTYTVRDGELSEDVDLPRAEERRRLMEEASRRAAGARAAAELWERRLWALTGGRWSRLLLGRRPL</sequence>
<proteinExistence type="predicted"/>
<accession>J7L450</accession>
<reference evidence="2" key="2">
    <citation type="submission" date="2012-08" db="EMBL/GenBank/DDBJ databases">
        <title>Whole-genome sequence of Nocardiopsis alba strain ATCC BAA-2165 associated with honeybees.</title>
        <authorList>
            <person name="Qiao J."/>
            <person name="Chen L."/>
            <person name="Li Y."/>
            <person name="Wang J."/>
            <person name="Zhang W."/>
            <person name="Chen S."/>
        </authorList>
    </citation>
    <scope>NUCLEOTIDE SEQUENCE [LARGE SCALE GENOMIC DNA]</scope>
    <source>
        <strain evidence="2">ATCC BAA-2165 / BE74</strain>
    </source>
</reference>
<dbReference type="EMBL" id="CP003788">
    <property type="protein sequence ID" value="AFR07516.1"/>
    <property type="molecule type" value="Genomic_DNA"/>
</dbReference>
<dbReference type="HOGENOM" id="CLU_762525_0_0_11"/>
<dbReference type="KEGG" id="nal:B005_3006"/>
<organism evidence="1 2">
    <name type="scientific">Nocardiopsis alba (strain ATCC BAA-2165 / BE74)</name>
    <dbReference type="NCBI Taxonomy" id="1205910"/>
    <lineage>
        <taxon>Bacteria</taxon>
        <taxon>Bacillati</taxon>
        <taxon>Actinomycetota</taxon>
        <taxon>Actinomycetes</taxon>
        <taxon>Streptosporangiales</taxon>
        <taxon>Nocardiopsidaceae</taxon>
        <taxon>Nocardiopsis</taxon>
    </lineage>
</organism>
<dbReference type="Proteomes" id="UP000003779">
    <property type="component" value="Chromosome"/>
</dbReference>